<evidence type="ECO:0000259" key="4">
    <source>
        <dbReference type="PROSITE" id="PS50048"/>
    </source>
</evidence>
<dbReference type="Proteomes" id="UP000053611">
    <property type="component" value="Unassembled WGS sequence"/>
</dbReference>
<dbReference type="PROSITE" id="PS00463">
    <property type="entry name" value="ZN2_CY6_FUNGAL_1"/>
    <property type="match status" value="1"/>
</dbReference>
<dbReference type="OrthoDB" id="2428527at2759"/>
<evidence type="ECO:0000256" key="2">
    <source>
        <dbReference type="ARBA" id="ARBA00023242"/>
    </source>
</evidence>
<evidence type="ECO:0000313" key="5">
    <source>
        <dbReference type="EMBL" id="KLT45153.1"/>
    </source>
</evidence>
<sequence>MSQPQAESSRGVKRKTSPPAKKQKFSRARTACFQCRQRKSKCGAQPPHPCPNCVEADLPCSWPTEDGRSSKARLQRYRSQQLGLGAKPTELGEGWLDRLLAGGALGNGLATVPDYMSQAPPTVSMTPSIFPPELGGVGAPVDPAQFVWAVSSRLPTVEDASPADGSTGPSPRREPERLVKVSWWRPHGKTAIAPGLKRYTLKVRVHTPRESWEKGSPAVTIGTGEVAQELIAPDGAPSTPVMQHLLDIFATHFGCQFPFVDRADLETKIESRTASVFLLLSIAAIAARFSSHPAIARPDLQPYEYGNVFYTRAKAMLGSMLGIPSREAVAAFVLLAHMGFAADSESEVWMMTGLAVRMAIDPGLHVNPPEESAMSAEDRRLNRLVFASVLLMDYALAFGVGRQTTFRPEDISQTLPTAEDLNAGGNVKDTRSPFPFAVKMMTSYGPLINSLNRARGGDRDYLAARAACIREYSALPPDMQWNVTNLQRQAAAQQGSMFLHLHLWMHTILASEFLTGANERNGASASLWRNSVRTIGDILVLSDIIAPHAYFALPFTNQAWFVAGCCYVKEIEMQASRPPSRAASPVRAAAHAQGGEGEEQTNEGDEDSSDSESESAPLDMSRALLTSVATTNINTLKGGLEKLARYWYGAEWIAGTLQQRIDGMHDVDLGVVRENFASYVSMPDAGAAHSDTDRQELSALELDFLNLPFDLAEGSATETDVPLPLFPYAVS</sequence>
<evidence type="ECO:0000256" key="3">
    <source>
        <dbReference type="SAM" id="MobiDB-lite"/>
    </source>
</evidence>
<dbReference type="GO" id="GO:0000981">
    <property type="term" value="F:DNA-binding transcription factor activity, RNA polymerase II-specific"/>
    <property type="evidence" value="ECO:0007669"/>
    <property type="project" value="InterPro"/>
</dbReference>
<dbReference type="SMART" id="SM00906">
    <property type="entry name" value="Fungal_trans"/>
    <property type="match status" value="1"/>
</dbReference>
<proteinExistence type="predicted"/>
<keyword evidence="1" id="KW-0479">Metal-binding</keyword>
<dbReference type="PANTHER" id="PTHR47783">
    <property type="entry name" value="ZN(II)2CYS6 TRANSCRIPTION FACTOR (EUROFUNG)-RELATED"/>
    <property type="match status" value="1"/>
</dbReference>
<reference evidence="5 6" key="1">
    <citation type="submission" date="2015-03" db="EMBL/GenBank/DDBJ databases">
        <title>Genomics and transcriptomics of the oil-accumulating basidiomycete yeast T. oleaginosus allow insights into substrate utilization and the diverse evolutionary trajectories of mating systems in fungi.</title>
        <authorList>
            <consortium name="DOE Joint Genome Institute"/>
            <person name="Kourist R."/>
            <person name="Kracht O."/>
            <person name="Bracharz F."/>
            <person name="Lipzen A."/>
            <person name="Nolan M."/>
            <person name="Ohm R."/>
            <person name="Grigoriev I."/>
            <person name="Sun S."/>
            <person name="Heitman J."/>
            <person name="Bruck T."/>
            <person name="Nowrousian M."/>
        </authorList>
    </citation>
    <scope>NUCLEOTIDE SEQUENCE [LARGE SCALE GENOMIC DNA]</scope>
    <source>
        <strain evidence="5 6">IBC0246</strain>
    </source>
</reference>
<dbReference type="CDD" id="cd12148">
    <property type="entry name" value="fungal_TF_MHR"/>
    <property type="match status" value="1"/>
</dbReference>
<dbReference type="GO" id="GO:0003677">
    <property type="term" value="F:DNA binding"/>
    <property type="evidence" value="ECO:0007669"/>
    <property type="project" value="InterPro"/>
</dbReference>
<protein>
    <recommendedName>
        <fullName evidence="4">Zn(2)-C6 fungal-type domain-containing protein</fullName>
    </recommendedName>
</protein>
<dbReference type="SUPFAM" id="SSF57701">
    <property type="entry name" value="Zn2/Cys6 DNA-binding domain"/>
    <property type="match status" value="1"/>
</dbReference>
<feature type="domain" description="Zn(2)-C6 fungal-type" evidence="4">
    <location>
        <begin position="31"/>
        <end position="62"/>
    </location>
</feature>
<feature type="compositionally biased region" description="Acidic residues" evidence="3">
    <location>
        <begin position="596"/>
        <end position="613"/>
    </location>
</feature>
<dbReference type="PANTHER" id="PTHR47783:SF1">
    <property type="entry name" value="ZN(II)2CYS6 TRANSCRIPTION FACTOR (EUROFUNG)"/>
    <property type="match status" value="1"/>
</dbReference>
<keyword evidence="2" id="KW-0539">Nucleus</keyword>
<keyword evidence="6" id="KW-1185">Reference proteome</keyword>
<dbReference type="AlphaFoldDB" id="A0A0J0XVU2"/>
<dbReference type="GO" id="GO:0008270">
    <property type="term" value="F:zinc ion binding"/>
    <property type="evidence" value="ECO:0007669"/>
    <property type="project" value="InterPro"/>
</dbReference>
<dbReference type="CDD" id="cd00067">
    <property type="entry name" value="GAL4"/>
    <property type="match status" value="1"/>
</dbReference>
<dbReference type="RefSeq" id="XP_018281644.1">
    <property type="nucleotide sequence ID" value="XM_018426411.1"/>
</dbReference>
<feature type="compositionally biased region" description="Low complexity" evidence="3">
    <location>
        <begin position="578"/>
        <end position="593"/>
    </location>
</feature>
<dbReference type="GO" id="GO:0006351">
    <property type="term" value="P:DNA-templated transcription"/>
    <property type="evidence" value="ECO:0007669"/>
    <property type="project" value="InterPro"/>
</dbReference>
<accession>A0A0J0XVU2</accession>
<dbReference type="InterPro" id="IPR036864">
    <property type="entry name" value="Zn2-C6_fun-type_DNA-bd_sf"/>
</dbReference>
<dbReference type="Pfam" id="PF00172">
    <property type="entry name" value="Zn_clus"/>
    <property type="match status" value="1"/>
</dbReference>
<dbReference type="InterPro" id="IPR007219">
    <property type="entry name" value="XnlR_reg_dom"/>
</dbReference>
<dbReference type="GeneID" id="28987014"/>
<gene>
    <name evidence="5" type="ORF">CC85DRAFT_326061</name>
</gene>
<dbReference type="Gene3D" id="4.10.240.10">
    <property type="entry name" value="Zn(2)-C6 fungal-type DNA-binding domain"/>
    <property type="match status" value="1"/>
</dbReference>
<dbReference type="InterPro" id="IPR001138">
    <property type="entry name" value="Zn2Cys6_DnaBD"/>
</dbReference>
<dbReference type="PROSITE" id="PS50048">
    <property type="entry name" value="ZN2_CY6_FUNGAL_2"/>
    <property type="match status" value="1"/>
</dbReference>
<name>A0A0J0XVU2_9TREE</name>
<feature type="region of interest" description="Disordered" evidence="3">
    <location>
        <begin position="1"/>
        <end position="29"/>
    </location>
</feature>
<dbReference type="Pfam" id="PF04082">
    <property type="entry name" value="Fungal_trans"/>
    <property type="match status" value="1"/>
</dbReference>
<dbReference type="SMART" id="SM00066">
    <property type="entry name" value="GAL4"/>
    <property type="match status" value="1"/>
</dbReference>
<feature type="compositionally biased region" description="Basic residues" evidence="3">
    <location>
        <begin position="11"/>
        <end position="27"/>
    </location>
</feature>
<dbReference type="STRING" id="879819.A0A0J0XVU2"/>
<feature type="region of interest" description="Disordered" evidence="3">
    <location>
        <begin position="578"/>
        <end position="617"/>
    </location>
</feature>
<organism evidence="5 6">
    <name type="scientific">Cutaneotrichosporon oleaginosum</name>
    <dbReference type="NCBI Taxonomy" id="879819"/>
    <lineage>
        <taxon>Eukaryota</taxon>
        <taxon>Fungi</taxon>
        <taxon>Dikarya</taxon>
        <taxon>Basidiomycota</taxon>
        <taxon>Agaricomycotina</taxon>
        <taxon>Tremellomycetes</taxon>
        <taxon>Trichosporonales</taxon>
        <taxon>Trichosporonaceae</taxon>
        <taxon>Cutaneotrichosporon</taxon>
    </lineage>
</organism>
<evidence type="ECO:0000256" key="1">
    <source>
        <dbReference type="ARBA" id="ARBA00022723"/>
    </source>
</evidence>
<feature type="region of interest" description="Disordered" evidence="3">
    <location>
        <begin position="157"/>
        <end position="176"/>
    </location>
</feature>
<dbReference type="EMBL" id="KQ087183">
    <property type="protein sequence ID" value="KLT45153.1"/>
    <property type="molecule type" value="Genomic_DNA"/>
</dbReference>
<evidence type="ECO:0000313" key="6">
    <source>
        <dbReference type="Proteomes" id="UP000053611"/>
    </source>
</evidence>